<keyword evidence="2" id="KW-1185">Reference proteome</keyword>
<dbReference type="OrthoDB" id="477186at2"/>
<dbReference type="AlphaFoldDB" id="A0A160KTR0"/>
<dbReference type="EMBL" id="CP015515">
    <property type="protein sequence ID" value="AND16874.1"/>
    <property type="molecule type" value="Genomic_DNA"/>
</dbReference>
<reference evidence="1 2" key="1">
    <citation type="submission" date="2016-05" db="EMBL/GenBank/DDBJ databases">
        <title>Complete genome sequence of Rathayibacter tritici NCPPB 1953.</title>
        <authorList>
            <person name="Park J."/>
            <person name="Lee H.-H."/>
            <person name="Lee S.-W."/>
            <person name="Seo Y.-S."/>
        </authorList>
    </citation>
    <scope>NUCLEOTIDE SEQUENCE [LARGE SCALE GENOMIC DNA]</scope>
    <source>
        <strain evidence="1 2">NCPPB 1953</strain>
    </source>
</reference>
<dbReference type="STRING" id="33888.A6122_1743"/>
<dbReference type="PATRIC" id="fig|33888.3.peg.1921"/>
<organism evidence="1 2">
    <name type="scientific">Rathayibacter tritici</name>
    <dbReference type="NCBI Taxonomy" id="33888"/>
    <lineage>
        <taxon>Bacteria</taxon>
        <taxon>Bacillati</taxon>
        <taxon>Actinomycetota</taxon>
        <taxon>Actinomycetes</taxon>
        <taxon>Micrococcales</taxon>
        <taxon>Microbacteriaceae</taxon>
        <taxon>Rathayibacter</taxon>
    </lineage>
</organism>
<gene>
    <name evidence="1" type="ORF">A6122_1743</name>
</gene>
<proteinExistence type="predicted"/>
<dbReference type="Proteomes" id="UP000077071">
    <property type="component" value="Chromosome"/>
</dbReference>
<evidence type="ECO:0000313" key="1">
    <source>
        <dbReference type="EMBL" id="AND16874.1"/>
    </source>
</evidence>
<accession>A0A160KTR0</accession>
<evidence type="ECO:0008006" key="3">
    <source>
        <dbReference type="Google" id="ProtNLM"/>
    </source>
</evidence>
<dbReference type="RefSeq" id="WP_068254054.1">
    <property type="nucleotide sequence ID" value="NZ_CP015515.1"/>
</dbReference>
<dbReference type="KEGG" id="rtn:A6122_1743"/>
<name>A0A160KTR0_9MICO</name>
<protein>
    <recommendedName>
        <fullName evidence="3">Polysaccharide pyruvyl transferase domain-containing protein</fullName>
    </recommendedName>
</protein>
<evidence type="ECO:0000313" key="2">
    <source>
        <dbReference type="Proteomes" id="UP000077071"/>
    </source>
</evidence>
<sequence length="351" mass="38459">MSTRIFVNPSGQKENLGDSVLRRAYLDALRDRGQLHVYAGTHSAYISGLGLVAEDIVYHSRSSWLRAALAAGPRGSRMGFALNAGEWVLDRRFLINSTWQTALLTRSRLGGGRPVALGIALRRDQGALARRWFRRMLALTGTTSWRDPDSRDDLGVGTLAPDWAFALGSAAERFLPADRRRTIAVTLRGDRPAPGPIWLGTVRALARSLDATVVVVNQMQEDEQRCAELARDLDGTVLDWDASVSHADHEERVRALYRDCAAVVSDRIHALILGMTEGAVPLGFTTGDPEKVRRTFAALTPLPVAFAEKDVADQADALRRAQALLGQREHLLADLATGRERLAELRASLAL</sequence>